<name>A0ABV5XQL0_9NOCA</name>
<protein>
    <submittedName>
        <fullName evidence="2">Uncharacterized protein</fullName>
    </submittedName>
</protein>
<evidence type="ECO:0000313" key="2">
    <source>
        <dbReference type="EMBL" id="MFB9783917.1"/>
    </source>
</evidence>
<keyword evidence="1" id="KW-0812">Transmembrane</keyword>
<keyword evidence="3" id="KW-1185">Reference proteome</keyword>
<comment type="caution">
    <text evidence="2">The sequence shown here is derived from an EMBL/GenBank/DDBJ whole genome shotgun (WGS) entry which is preliminary data.</text>
</comment>
<evidence type="ECO:0000313" key="3">
    <source>
        <dbReference type="Proteomes" id="UP001589587"/>
    </source>
</evidence>
<keyword evidence="1" id="KW-0472">Membrane</keyword>
<evidence type="ECO:0000256" key="1">
    <source>
        <dbReference type="SAM" id="Phobius"/>
    </source>
</evidence>
<proteinExistence type="predicted"/>
<accession>A0ABV5XQL0</accession>
<feature type="transmembrane region" description="Helical" evidence="1">
    <location>
        <begin position="6"/>
        <end position="28"/>
    </location>
</feature>
<dbReference type="EMBL" id="JBHMAS010000080">
    <property type="protein sequence ID" value="MFB9783917.1"/>
    <property type="molecule type" value="Genomic_DNA"/>
</dbReference>
<organism evidence="2 3">
    <name type="scientific">Rhodococcus baikonurensis</name>
    <dbReference type="NCBI Taxonomy" id="172041"/>
    <lineage>
        <taxon>Bacteria</taxon>
        <taxon>Bacillati</taxon>
        <taxon>Actinomycetota</taxon>
        <taxon>Actinomycetes</taxon>
        <taxon>Mycobacteriales</taxon>
        <taxon>Nocardiaceae</taxon>
        <taxon>Rhodococcus</taxon>
        <taxon>Rhodococcus erythropolis group</taxon>
    </lineage>
</organism>
<gene>
    <name evidence="2" type="ORF">ACFFQ6_29890</name>
</gene>
<keyword evidence="1" id="KW-1133">Transmembrane helix</keyword>
<reference evidence="2 3" key="1">
    <citation type="submission" date="2024-09" db="EMBL/GenBank/DDBJ databases">
        <authorList>
            <person name="Sun Q."/>
            <person name="Mori K."/>
        </authorList>
    </citation>
    <scope>NUCLEOTIDE SEQUENCE [LARGE SCALE GENOMIC DNA]</scope>
    <source>
        <strain evidence="2 3">JCM 11411</strain>
    </source>
</reference>
<dbReference type="RefSeq" id="WP_196305123.1">
    <property type="nucleotide sequence ID" value="NZ_JBHMAS010000080.1"/>
</dbReference>
<dbReference type="Proteomes" id="UP001589587">
    <property type="component" value="Unassembled WGS sequence"/>
</dbReference>
<sequence>MALSMPALTIGAGSMIAAFAVITLYELVRMVGVARHRRMIQPRWT</sequence>